<evidence type="ECO:0000313" key="3">
    <source>
        <dbReference type="Proteomes" id="UP000676246"/>
    </source>
</evidence>
<feature type="compositionally biased region" description="Low complexity" evidence="1">
    <location>
        <begin position="375"/>
        <end position="393"/>
    </location>
</feature>
<comment type="caution">
    <text evidence="2">The sequence shown here is derived from an EMBL/GenBank/DDBJ whole genome shotgun (WGS) entry which is preliminary data.</text>
</comment>
<gene>
    <name evidence="2" type="ORF">KAK03_22130</name>
</gene>
<sequence length="571" mass="58612">MNHLGRHFIVRRQQLALAALALLSGCGALSPYNHMPLAPGAAPNCQSADAASGCSNGSRAQLAGLAGGMGDALVELEERRTEVYRQLDSSAVRRNLGAQSLFGLIGWAAYTGLKPDPTNADQLRATRLAVTASTLYMGTSDSLNSDQESVQARSYSALTCLALQSEPLMWPAAPTAGSAGAAAVVKDRATLQARLDELQASIDEGYLALGLARGGYDAKQMSPRAAKVVQRLESALNLARTALREGHVLADAIDQSGALLRYRTAALVGASNAELQSRQKALPEFNMATTQMSGMLASLNAVGKDTEAEEKTTGSGTKDSGGQEGDGSPAPSAPGTSGTTTGGQAAAPAASAAASAPASAGTSSAGARKSEVAGKSTKSAPAPSTAASAATPAQPLPGKLCLDAGDQPDQAVCKHRISDHLAATPEGLWRQGGRPASLQWLTERIHQARRPVMLTLVKFRQAMRTVQGMDGCGGLARVVEITPDQPDAVVPGGSTSLMIALADGRLPRAGLLGAQRGALKATLSLAVDGGVVVATVEVPAQFPPGDLTLWATDSQGRNRREVKIPVSAKPN</sequence>
<reference evidence="2 3" key="1">
    <citation type="submission" date="2021-04" db="EMBL/GenBank/DDBJ databases">
        <title>The genome sequence of Ideonella sp. 3Y2.</title>
        <authorList>
            <person name="Liu Y."/>
        </authorList>
    </citation>
    <scope>NUCLEOTIDE SEQUENCE [LARGE SCALE GENOMIC DNA]</scope>
    <source>
        <strain evidence="2 3">3Y2</strain>
    </source>
</reference>
<evidence type="ECO:0000313" key="2">
    <source>
        <dbReference type="EMBL" id="MBQ0933179.1"/>
    </source>
</evidence>
<dbReference type="AlphaFoldDB" id="A0A940YNY0"/>
<protein>
    <submittedName>
        <fullName evidence="2">Uncharacterized protein</fullName>
    </submittedName>
</protein>
<dbReference type="EMBL" id="JAGQDD010000024">
    <property type="protein sequence ID" value="MBQ0933179.1"/>
    <property type="molecule type" value="Genomic_DNA"/>
</dbReference>
<name>A0A940YNY0_9BURK</name>
<proteinExistence type="predicted"/>
<accession>A0A940YNY0</accession>
<keyword evidence="3" id="KW-1185">Reference proteome</keyword>
<dbReference type="Proteomes" id="UP000676246">
    <property type="component" value="Unassembled WGS sequence"/>
</dbReference>
<feature type="region of interest" description="Disordered" evidence="1">
    <location>
        <begin position="303"/>
        <end position="394"/>
    </location>
</feature>
<evidence type="ECO:0000256" key="1">
    <source>
        <dbReference type="SAM" id="MobiDB-lite"/>
    </source>
</evidence>
<organism evidence="2 3">
    <name type="scientific">Ideonella alba</name>
    <dbReference type="NCBI Taxonomy" id="2824118"/>
    <lineage>
        <taxon>Bacteria</taxon>
        <taxon>Pseudomonadati</taxon>
        <taxon>Pseudomonadota</taxon>
        <taxon>Betaproteobacteria</taxon>
        <taxon>Burkholderiales</taxon>
        <taxon>Sphaerotilaceae</taxon>
        <taxon>Ideonella</taxon>
    </lineage>
</organism>
<feature type="compositionally biased region" description="Low complexity" evidence="1">
    <location>
        <begin position="327"/>
        <end position="367"/>
    </location>
</feature>
<dbReference type="RefSeq" id="WP_210856846.1">
    <property type="nucleotide sequence ID" value="NZ_JAGQDD010000024.1"/>
</dbReference>
<dbReference type="PROSITE" id="PS51257">
    <property type="entry name" value="PROKAR_LIPOPROTEIN"/>
    <property type="match status" value="1"/>
</dbReference>